<evidence type="ECO:0000259" key="1">
    <source>
        <dbReference type="Pfam" id="PF12776"/>
    </source>
</evidence>
<name>A0AA88WQD6_9ASTE</name>
<dbReference type="InterPro" id="IPR024752">
    <property type="entry name" value="Myb/SANT-like_dom"/>
</dbReference>
<reference evidence="2" key="1">
    <citation type="submission" date="2022-12" db="EMBL/GenBank/DDBJ databases">
        <title>Draft genome assemblies for two species of Escallonia (Escalloniales).</title>
        <authorList>
            <person name="Chanderbali A."/>
            <person name="Dervinis C."/>
            <person name="Anghel I."/>
            <person name="Soltis D."/>
            <person name="Soltis P."/>
            <person name="Zapata F."/>
        </authorList>
    </citation>
    <scope>NUCLEOTIDE SEQUENCE</scope>
    <source>
        <strain evidence="2">UCBG64.0493</strain>
        <tissue evidence="2">Leaf</tissue>
    </source>
</reference>
<gene>
    <name evidence="2" type="ORF">RJ639_035936</name>
</gene>
<proteinExistence type="predicted"/>
<dbReference type="PANTHER" id="PTHR46929">
    <property type="entry name" value="EXPRESSED PROTEIN"/>
    <property type="match status" value="1"/>
</dbReference>
<dbReference type="EMBL" id="JAVXUP010000280">
    <property type="protein sequence ID" value="KAK3032126.1"/>
    <property type="molecule type" value="Genomic_DNA"/>
</dbReference>
<evidence type="ECO:0000313" key="3">
    <source>
        <dbReference type="Proteomes" id="UP001188597"/>
    </source>
</evidence>
<comment type="caution">
    <text evidence="2">The sequence shown here is derived from an EMBL/GenBank/DDBJ whole genome shotgun (WGS) entry which is preliminary data.</text>
</comment>
<dbReference type="AlphaFoldDB" id="A0AA88WQD6"/>
<protein>
    <recommendedName>
        <fullName evidence="1">Myb/SANT-like domain-containing protein</fullName>
    </recommendedName>
</protein>
<feature type="domain" description="Myb/SANT-like" evidence="1">
    <location>
        <begin position="2"/>
        <end position="84"/>
    </location>
</feature>
<keyword evidence="3" id="KW-1185">Reference proteome</keyword>
<dbReference type="Pfam" id="PF12776">
    <property type="entry name" value="Myb_DNA-bind_3"/>
    <property type="match status" value="1"/>
</dbReference>
<accession>A0AA88WQD6</accession>
<dbReference type="Proteomes" id="UP001188597">
    <property type="component" value="Unassembled WGS sequence"/>
</dbReference>
<dbReference type="PANTHER" id="PTHR46929:SF29">
    <property type="entry name" value="MYB_SANT-LIKE DOMAIN-CONTAINING PROTEIN"/>
    <property type="match status" value="1"/>
</dbReference>
<evidence type="ECO:0000313" key="2">
    <source>
        <dbReference type="EMBL" id="KAK3032126.1"/>
    </source>
</evidence>
<sequence>MDVLVEHAKRGYKSYTIINPATYAAAVAELNKRFRLDLTKGHVKNRLKTWKKQYAGLKEILAQKGFKWDKAQKMVVATDAAWNR</sequence>
<organism evidence="2 3">
    <name type="scientific">Escallonia herrerae</name>
    <dbReference type="NCBI Taxonomy" id="1293975"/>
    <lineage>
        <taxon>Eukaryota</taxon>
        <taxon>Viridiplantae</taxon>
        <taxon>Streptophyta</taxon>
        <taxon>Embryophyta</taxon>
        <taxon>Tracheophyta</taxon>
        <taxon>Spermatophyta</taxon>
        <taxon>Magnoliopsida</taxon>
        <taxon>eudicotyledons</taxon>
        <taxon>Gunneridae</taxon>
        <taxon>Pentapetalae</taxon>
        <taxon>asterids</taxon>
        <taxon>campanulids</taxon>
        <taxon>Escalloniales</taxon>
        <taxon>Escalloniaceae</taxon>
        <taxon>Escallonia</taxon>
    </lineage>
</organism>